<dbReference type="PROSITE" id="PS00012">
    <property type="entry name" value="PHOSPHOPANTETHEINE"/>
    <property type="match status" value="1"/>
</dbReference>
<sequence length="89" mass="9167">MPVPDDLRGRIARIVIDSAEGDLTPAELSAAGGSLAGVGYSSLSLIRMLDAIENETGVFIDPEEDGERVGSVDQLAELVGERLAAVTGA</sequence>
<dbReference type="EMBL" id="CP023445">
    <property type="protein sequence ID" value="ATE54590.1"/>
    <property type="molecule type" value="Genomic_DNA"/>
</dbReference>
<dbReference type="Gene3D" id="1.10.1200.10">
    <property type="entry name" value="ACP-like"/>
    <property type="match status" value="1"/>
</dbReference>
<accession>A0A290Z6E3</accession>
<evidence type="ECO:0000313" key="1">
    <source>
        <dbReference type="EMBL" id="ATE54590.1"/>
    </source>
</evidence>
<dbReference type="RefSeq" id="WP_096493883.1">
    <property type="nucleotide sequence ID" value="NZ_CP023445.1"/>
</dbReference>
<proteinExistence type="predicted"/>
<keyword evidence="2" id="KW-1185">Reference proteome</keyword>
<name>A0A290Z6E3_9PSEU</name>
<dbReference type="SUPFAM" id="SSF47336">
    <property type="entry name" value="ACP-like"/>
    <property type="match status" value="1"/>
</dbReference>
<gene>
    <name evidence="1" type="ORF">CNX65_15900</name>
</gene>
<dbReference type="AlphaFoldDB" id="A0A290Z6E3"/>
<evidence type="ECO:0000313" key="2">
    <source>
        <dbReference type="Proteomes" id="UP000218505"/>
    </source>
</evidence>
<dbReference type="KEGG" id="apre:CNX65_15900"/>
<dbReference type="InterPro" id="IPR036736">
    <property type="entry name" value="ACP-like_sf"/>
</dbReference>
<organism evidence="1 2">
    <name type="scientific">Actinosynnema pretiosum</name>
    <dbReference type="NCBI Taxonomy" id="42197"/>
    <lineage>
        <taxon>Bacteria</taxon>
        <taxon>Bacillati</taxon>
        <taxon>Actinomycetota</taxon>
        <taxon>Actinomycetes</taxon>
        <taxon>Pseudonocardiales</taxon>
        <taxon>Pseudonocardiaceae</taxon>
        <taxon>Actinosynnema</taxon>
    </lineage>
</organism>
<dbReference type="InterPro" id="IPR006162">
    <property type="entry name" value="Ppantetheine_attach_site"/>
</dbReference>
<reference evidence="1" key="1">
    <citation type="submission" date="2017-09" db="EMBL/GenBank/DDBJ databases">
        <title>Complete Genome Sequence of ansamitocin-producing Bacterium Actinosynnema pretiosum X47.</title>
        <authorList>
            <person name="Cao G."/>
            <person name="Zong G."/>
            <person name="Zhong C."/>
            <person name="Fu J."/>
        </authorList>
    </citation>
    <scope>NUCLEOTIDE SEQUENCE [LARGE SCALE GENOMIC DNA]</scope>
    <source>
        <strain evidence="1">X47</strain>
    </source>
</reference>
<dbReference type="Proteomes" id="UP000218505">
    <property type="component" value="Chromosome"/>
</dbReference>
<evidence type="ECO:0008006" key="3">
    <source>
        <dbReference type="Google" id="ProtNLM"/>
    </source>
</evidence>
<protein>
    <recommendedName>
        <fullName evidence="3">Carrier domain-containing protein</fullName>
    </recommendedName>
</protein>